<feature type="non-terminal residue" evidence="2">
    <location>
        <position position="1"/>
    </location>
</feature>
<reference evidence="2 3" key="1">
    <citation type="submission" date="2021-06" db="EMBL/GenBank/DDBJ databases">
        <authorList>
            <person name="Kallberg Y."/>
            <person name="Tangrot J."/>
            <person name="Rosling A."/>
        </authorList>
    </citation>
    <scope>NUCLEOTIDE SEQUENCE [LARGE SCALE GENOMIC DNA]</scope>
    <source>
        <strain evidence="2 3">120-4 pot B 10/14</strain>
    </source>
</reference>
<name>A0ABM8VYL3_GIGMA</name>
<protein>
    <submittedName>
        <fullName evidence="2">402_t:CDS:1</fullName>
    </submittedName>
</protein>
<evidence type="ECO:0000313" key="2">
    <source>
        <dbReference type="EMBL" id="CAG8479675.1"/>
    </source>
</evidence>
<dbReference type="EMBL" id="CAJVQB010000281">
    <property type="protein sequence ID" value="CAG8479675.1"/>
    <property type="molecule type" value="Genomic_DNA"/>
</dbReference>
<gene>
    <name evidence="2" type="ORF">GMARGA_LOCUS1178</name>
</gene>
<feature type="region of interest" description="Disordered" evidence="1">
    <location>
        <begin position="1"/>
        <end position="39"/>
    </location>
</feature>
<comment type="caution">
    <text evidence="2">The sequence shown here is derived from an EMBL/GenBank/DDBJ whole genome shotgun (WGS) entry which is preliminary data.</text>
</comment>
<organism evidence="2 3">
    <name type="scientific">Gigaspora margarita</name>
    <dbReference type="NCBI Taxonomy" id="4874"/>
    <lineage>
        <taxon>Eukaryota</taxon>
        <taxon>Fungi</taxon>
        <taxon>Fungi incertae sedis</taxon>
        <taxon>Mucoromycota</taxon>
        <taxon>Glomeromycotina</taxon>
        <taxon>Glomeromycetes</taxon>
        <taxon>Diversisporales</taxon>
        <taxon>Gigasporaceae</taxon>
        <taxon>Gigaspora</taxon>
    </lineage>
</organism>
<feature type="compositionally biased region" description="Polar residues" evidence="1">
    <location>
        <begin position="13"/>
        <end position="29"/>
    </location>
</feature>
<accession>A0ABM8VYL3</accession>
<sequence length="39" mass="4447">EEHIARDCPTRILQPQSDNQKSTITNSQLEVPEVRVKEG</sequence>
<evidence type="ECO:0000256" key="1">
    <source>
        <dbReference type="SAM" id="MobiDB-lite"/>
    </source>
</evidence>
<keyword evidence="3" id="KW-1185">Reference proteome</keyword>
<dbReference type="Proteomes" id="UP000789901">
    <property type="component" value="Unassembled WGS sequence"/>
</dbReference>
<proteinExistence type="predicted"/>
<evidence type="ECO:0000313" key="3">
    <source>
        <dbReference type="Proteomes" id="UP000789901"/>
    </source>
</evidence>